<keyword evidence="2" id="KW-1185">Reference proteome</keyword>
<gene>
    <name evidence="1" type="ORF">BWQ96_08500</name>
</gene>
<sequence length="269" mass="30442">MEGTESAEEVAIIERALKYPYYRPPESFTFANGTYSNLEHVPDWSLYTPVLAIGSNAAPVQLKRKFGVTPQPVHVVKAHLAGMDVVYGVQLSYYGSFAASLVRSEGTVVDVFITWLNDEFLSYMHTTELGYKFCRLNDGHQVQIRLADGQPLKRHVYAYVARSGPLCLQLDGAPASTAVAITDIKARGRIFPQRTQVQMQHIVRFMVTVQENLSQFVLRNVRDEQRRKRIMHHLQQISGTAPQKTPFELDKCWHLVQDLIPEQAQPNSA</sequence>
<dbReference type="Proteomes" id="UP000247409">
    <property type="component" value="Unassembled WGS sequence"/>
</dbReference>
<protein>
    <submittedName>
        <fullName evidence="1">Uncharacterized protein</fullName>
    </submittedName>
</protein>
<proteinExistence type="predicted"/>
<reference evidence="1 2" key="1">
    <citation type="journal article" date="2018" name="Mol. Biol. Evol.">
        <title>Analysis of the draft genome of the red seaweed Gracilariopsis chorda provides insights into genome size evolution in Rhodophyta.</title>
        <authorList>
            <person name="Lee J."/>
            <person name="Yang E.C."/>
            <person name="Graf L."/>
            <person name="Yang J.H."/>
            <person name="Qiu H."/>
            <person name="Zel Zion U."/>
            <person name="Chan C.X."/>
            <person name="Stephens T.G."/>
            <person name="Weber A.P.M."/>
            <person name="Boo G.H."/>
            <person name="Boo S.M."/>
            <person name="Kim K.M."/>
            <person name="Shin Y."/>
            <person name="Jung M."/>
            <person name="Lee S.J."/>
            <person name="Yim H.S."/>
            <person name="Lee J.H."/>
            <person name="Bhattacharya D."/>
            <person name="Yoon H.S."/>
        </authorList>
    </citation>
    <scope>NUCLEOTIDE SEQUENCE [LARGE SCALE GENOMIC DNA]</scope>
    <source>
        <strain evidence="1 2">SKKU-2015</strain>
        <tissue evidence="1">Whole body</tissue>
    </source>
</reference>
<dbReference type="OrthoDB" id="510209at2759"/>
<dbReference type="EMBL" id="NBIV01000196">
    <property type="protein sequence ID" value="PXF41779.1"/>
    <property type="molecule type" value="Genomic_DNA"/>
</dbReference>
<accession>A0A2V3II94</accession>
<comment type="caution">
    <text evidence="1">The sequence shown here is derived from an EMBL/GenBank/DDBJ whole genome shotgun (WGS) entry which is preliminary data.</text>
</comment>
<organism evidence="1 2">
    <name type="scientific">Gracilariopsis chorda</name>
    <dbReference type="NCBI Taxonomy" id="448386"/>
    <lineage>
        <taxon>Eukaryota</taxon>
        <taxon>Rhodophyta</taxon>
        <taxon>Florideophyceae</taxon>
        <taxon>Rhodymeniophycidae</taxon>
        <taxon>Gracilariales</taxon>
        <taxon>Gracilariaceae</taxon>
        <taxon>Gracilariopsis</taxon>
    </lineage>
</organism>
<evidence type="ECO:0000313" key="2">
    <source>
        <dbReference type="Proteomes" id="UP000247409"/>
    </source>
</evidence>
<name>A0A2V3II94_9FLOR</name>
<evidence type="ECO:0000313" key="1">
    <source>
        <dbReference type="EMBL" id="PXF41779.1"/>
    </source>
</evidence>
<dbReference type="AlphaFoldDB" id="A0A2V3II94"/>